<evidence type="ECO:0000256" key="1">
    <source>
        <dbReference type="SAM" id="MobiDB-lite"/>
    </source>
</evidence>
<feature type="compositionally biased region" description="Basic and acidic residues" evidence="1">
    <location>
        <begin position="16"/>
        <end position="36"/>
    </location>
</feature>
<gene>
    <name evidence="2" type="ORF">ACFSHS_06020</name>
</gene>
<keyword evidence="3" id="KW-1185">Reference proteome</keyword>
<sequence length="52" mass="5096">MTEQSGTPVPAGDAEDGSHASVGKDVERPGGGRTEGETTVDDAMGQGPAPGE</sequence>
<name>A0ABW4X8G6_9ACTN</name>
<evidence type="ECO:0000313" key="3">
    <source>
        <dbReference type="Proteomes" id="UP001597402"/>
    </source>
</evidence>
<feature type="region of interest" description="Disordered" evidence="1">
    <location>
        <begin position="1"/>
        <end position="52"/>
    </location>
</feature>
<reference evidence="3" key="1">
    <citation type="journal article" date="2019" name="Int. J. Syst. Evol. Microbiol.">
        <title>The Global Catalogue of Microorganisms (GCM) 10K type strain sequencing project: providing services to taxonomists for standard genome sequencing and annotation.</title>
        <authorList>
            <consortium name="The Broad Institute Genomics Platform"/>
            <consortium name="The Broad Institute Genome Sequencing Center for Infectious Disease"/>
            <person name="Wu L."/>
            <person name="Ma J."/>
        </authorList>
    </citation>
    <scope>NUCLEOTIDE SEQUENCE [LARGE SCALE GENOMIC DNA]</scope>
    <source>
        <strain evidence="3">JCM 3338</strain>
    </source>
</reference>
<dbReference type="RefSeq" id="WP_376873064.1">
    <property type="nucleotide sequence ID" value="NZ_JBHUHP010000004.1"/>
</dbReference>
<evidence type="ECO:0000313" key="2">
    <source>
        <dbReference type="EMBL" id="MFD2091128.1"/>
    </source>
</evidence>
<dbReference type="EMBL" id="JBHUHP010000004">
    <property type="protein sequence ID" value="MFD2091128.1"/>
    <property type="molecule type" value="Genomic_DNA"/>
</dbReference>
<comment type="caution">
    <text evidence="2">The sequence shown here is derived from an EMBL/GenBank/DDBJ whole genome shotgun (WGS) entry which is preliminary data.</text>
</comment>
<organism evidence="2 3">
    <name type="scientific">Blastococcus deserti</name>
    <dbReference type="NCBI Taxonomy" id="2259033"/>
    <lineage>
        <taxon>Bacteria</taxon>
        <taxon>Bacillati</taxon>
        <taxon>Actinomycetota</taxon>
        <taxon>Actinomycetes</taxon>
        <taxon>Geodermatophilales</taxon>
        <taxon>Geodermatophilaceae</taxon>
        <taxon>Blastococcus</taxon>
    </lineage>
</organism>
<proteinExistence type="predicted"/>
<dbReference type="Proteomes" id="UP001597402">
    <property type="component" value="Unassembled WGS sequence"/>
</dbReference>
<accession>A0ABW4X8G6</accession>
<protein>
    <submittedName>
        <fullName evidence="2">Uncharacterized protein</fullName>
    </submittedName>
</protein>